<dbReference type="CDD" id="cd00383">
    <property type="entry name" value="trans_reg_C"/>
    <property type="match status" value="1"/>
</dbReference>
<keyword evidence="1 6" id="KW-0597">Phosphoprotein</keyword>
<dbReference type="AlphaFoldDB" id="A0A1Z4JRG5"/>
<keyword evidence="3" id="KW-0805">Transcription regulation</keyword>
<dbReference type="Gene3D" id="3.40.50.2300">
    <property type="match status" value="1"/>
</dbReference>
<evidence type="ECO:0000256" key="2">
    <source>
        <dbReference type="ARBA" id="ARBA00023012"/>
    </source>
</evidence>
<proteinExistence type="predicted"/>
<dbReference type="GO" id="GO:0000156">
    <property type="term" value="F:phosphorelay response regulator activity"/>
    <property type="evidence" value="ECO:0007669"/>
    <property type="project" value="TreeGrafter"/>
</dbReference>
<dbReference type="Pfam" id="PF00486">
    <property type="entry name" value="Trans_reg_C"/>
    <property type="match status" value="1"/>
</dbReference>
<accession>A0A1Z4JRG5</accession>
<feature type="modified residue" description="4-aspartylphosphate" evidence="6">
    <location>
        <position position="72"/>
    </location>
</feature>
<reference evidence="10 11" key="1">
    <citation type="submission" date="2017-06" db="EMBL/GenBank/DDBJ databases">
        <title>Genome sequencing of cyanobaciteial culture collection at National Institute for Environmental Studies (NIES).</title>
        <authorList>
            <person name="Hirose Y."/>
            <person name="Shimura Y."/>
            <person name="Fujisawa T."/>
            <person name="Nakamura Y."/>
            <person name="Kawachi M."/>
        </authorList>
    </citation>
    <scope>NUCLEOTIDE SEQUENCE [LARGE SCALE GENOMIC DNA]</scope>
    <source>
        <strain evidence="10 11">NIES-2135</strain>
        <plasmid evidence="11">Plasmid Plasmid1 dna</plasmid>
    </source>
</reference>
<dbReference type="NCBIfam" id="NF041734">
    <property type="entry name" value="resp_reg_RppA"/>
    <property type="match status" value="1"/>
</dbReference>
<dbReference type="Gene3D" id="1.10.10.10">
    <property type="entry name" value="Winged helix-like DNA-binding domain superfamily/Winged helix DNA-binding domain"/>
    <property type="match status" value="1"/>
</dbReference>
<dbReference type="PANTHER" id="PTHR48111">
    <property type="entry name" value="REGULATOR OF RPOS"/>
    <property type="match status" value="1"/>
</dbReference>
<dbReference type="Pfam" id="PF00072">
    <property type="entry name" value="Response_reg"/>
    <property type="match status" value="1"/>
</dbReference>
<dbReference type="GO" id="GO:0032993">
    <property type="term" value="C:protein-DNA complex"/>
    <property type="evidence" value="ECO:0007669"/>
    <property type="project" value="TreeGrafter"/>
</dbReference>
<keyword evidence="10" id="KW-0614">Plasmid</keyword>
<dbReference type="SUPFAM" id="SSF46894">
    <property type="entry name" value="C-terminal effector domain of the bipartite response regulators"/>
    <property type="match status" value="1"/>
</dbReference>
<evidence type="ECO:0000256" key="3">
    <source>
        <dbReference type="ARBA" id="ARBA00023015"/>
    </source>
</evidence>
<dbReference type="InterPro" id="IPR001867">
    <property type="entry name" value="OmpR/PhoB-type_DNA-bd"/>
</dbReference>
<dbReference type="SMART" id="SM00862">
    <property type="entry name" value="Trans_reg_C"/>
    <property type="match status" value="1"/>
</dbReference>
<keyword evidence="4 7" id="KW-0238">DNA-binding</keyword>
<dbReference type="GO" id="GO:0000976">
    <property type="term" value="F:transcription cis-regulatory region binding"/>
    <property type="evidence" value="ECO:0007669"/>
    <property type="project" value="TreeGrafter"/>
</dbReference>
<dbReference type="GO" id="GO:0005829">
    <property type="term" value="C:cytosol"/>
    <property type="evidence" value="ECO:0007669"/>
    <property type="project" value="TreeGrafter"/>
</dbReference>
<evidence type="ECO:0000256" key="6">
    <source>
        <dbReference type="PROSITE-ProRule" id="PRU00169"/>
    </source>
</evidence>
<geneLocation type="plasmid" evidence="10">
    <name>plasmid1</name>
</geneLocation>
<evidence type="ECO:0000313" key="10">
    <source>
        <dbReference type="EMBL" id="BAY59351.1"/>
    </source>
</evidence>
<evidence type="ECO:0000313" key="11">
    <source>
        <dbReference type="Proteomes" id="UP000217895"/>
    </source>
</evidence>
<dbReference type="InterPro" id="IPR001789">
    <property type="entry name" value="Sig_transdc_resp-reg_receiver"/>
</dbReference>
<dbReference type="SMART" id="SM00448">
    <property type="entry name" value="REC"/>
    <property type="match status" value="1"/>
</dbReference>
<dbReference type="PANTHER" id="PTHR48111:SF5">
    <property type="entry name" value="RESPONSE REGULATOR RPPA"/>
    <property type="match status" value="1"/>
</dbReference>
<evidence type="ECO:0000256" key="7">
    <source>
        <dbReference type="PROSITE-ProRule" id="PRU01091"/>
    </source>
</evidence>
<name>A0A1Z4JRG5_LEPBY</name>
<dbReference type="SUPFAM" id="SSF52172">
    <property type="entry name" value="CheY-like"/>
    <property type="match status" value="1"/>
</dbReference>
<dbReference type="InterPro" id="IPR036388">
    <property type="entry name" value="WH-like_DNA-bd_sf"/>
</dbReference>
<gene>
    <name evidence="10" type="ORF">NIES2135_62280</name>
</gene>
<evidence type="ECO:0000259" key="8">
    <source>
        <dbReference type="PROSITE" id="PS50110"/>
    </source>
</evidence>
<keyword evidence="11" id="KW-1185">Reference proteome</keyword>
<dbReference type="Proteomes" id="UP000217895">
    <property type="component" value="Plasmid Plasmid1 dna"/>
</dbReference>
<dbReference type="PROSITE" id="PS51755">
    <property type="entry name" value="OMPR_PHOB"/>
    <property type="match status" value="1"/>
</dbReference>
<dbReference type="CDD" id="cd17624">
    <property type="entry name" value="REC_OmpR_PmrA-like"/>
    <property type="match status" value="1"/>
</dbReference>
<dbReference type="GO" id="GO:0006355">
    <property type="term" value="P:regulation of DNA-templated transcription"/>
    <property type="evidence" value="ECO:0007669"/>
    <property type="project" value="InterPro"/>
</dbReference>
<dbReference type="Gene3D" id="6.10.250.690">
    <property type="match status" value="1"/>
</dbReference>
<evidence type="ECO:0000256" key="1">
    <source>
        <dbReference type="ARBA" id="ARBA00022553"/>
    </source>
</evidence>
<dbReference type="InterPro" id="IPR039420">
    <property type="entry name" value="WalR-like"/>
</dbReference>
<keyword evidence="5" id="KW-0804">Transcription</keyword>
<feature type="domain" description="OmpR/PhoB-type" evidence="9">
    <location>
        <begin position="145"/>
        <end position="248"/>
    </location>
</feature>
<dbReference type="PROSITE" id="PS50110">
    <property type="entry name" value="RESPONSE_REGULATORY"/>
    <property type="match status" value="1"/>
</dbReference>
<organism evidence="10 11">
    <name type="scientific">Leptolyngbya boryana NIES-2135</name>
    <dbReference type="NCBI Taxonomy" id="1973484"/>
    <lineage>
        <taxon>Bacteria</taxon>
        <taxon>Bacillati</taxon>
        <taxon>Cyanobacteriota</taxon>
        <taxon>Cyanophyceae</taxon>
        <taxon>Leptolyngbyales</taxon>
        <taxon>Leptolyngbyaceae</taxon>
        <taxon>Leptolyngbya group</taxon>
        <taxon>Leptolyngbya</taxon>
    </lineage>
</organism>
<dbReference type="EMBL" id="AP018204">
    <property type="protein sequence ID" value="BAY59351.1"/>
    <property type="molecule type" value="Genomic_DNA"/>
</dbReference>
<feature type="DNA-binding region" description="OmpR/PhoB-type" evidence="7">
    <location>
        <begin position="145"/>
        <end position="248"/>
    </location>
</feature>
<feature type="domain" description="Response regulatory" evidence="8">
    <location>
        <begin position="23"/>
        <end position="137"/>
    </location>
</feature>
<sequence>MITAYNNPLVQSQSVESEFAGMKILLVEDEFDVGSAIQRTLKQEQFIVDWVQNGDEAWYCLKQAQYTMAILDWMLPGLTGLELCKRLRSQQNAMPILMLTARDRWEDKVHGLDAGADDYLIKPFRMEELLARLRALQRRAPQFQSQQLQVGYLTLEYGDRTLSCQFPDTPTRSTRLSKKEFQLLEYFMKHPRQAMSRNQILNYLYELDAERISNVVAAQVRLLRRRLAEIDCGDLIETIPGGSYRLNPRYAE</sequence>
<dbReference type="FunFam" id="3.40.50.2300:FF:000002">
    <property type="entry name" value="DNA-binding response regulator PhoP"/>
    <property type="match status" value="1"/>
</dbReference>
<evidence type="ECO:0000256" key="4">
    <source>
        <dbReference type="ARBA" id="ARBA00023125"/>
    </source>
</evidence>
<evidence type="ECO:0000259" key="9">
    <source>
        <dbReference type="PROSITE" id="PS51755"/>
    </source>
</evidence>
<dbReference type="InterPro" id="IPR049767">
    <property type="entry name" value="RppA"/>
</dbReference>
<dbReference type="InterPro" id="IPR011006">
    <property type="entry name" value="CheY-like_superfamily"/>
</dbReference>
<keyword evidence="2" id="KW-0902">Two-component regulatory system</keyword>
<evidence type="ECO:0000256" key="5">
    <source>
        <dbReference type="ARBA" id="ARBA00023163"/>
    </source>
</evidence>
<protein>
    <submittedName>
        <fullName evidence="10">Two-component response regulator</fullName>
    </submittedName>
</protein>
<dbReference type="InterPro" id="IPR016032">
    <property type="entry name" value="Sig_transdc_resp-reg_C-effctor"/>
</dbReference>